<comment type="caution">
    <text evidence="12">The sequence shown here is derived from an EMBL/GenBank/DDBJ whole genome shotgun (WGS) entry which is preliminary data.</text>
</comment>
<dbReference type="PROSITE" id="PS50157">
    <property type="entry name" value="ZINC_FINGER_C2H2_2"/>
    <property type="match status" value="2"/>
</dbReference>
<dbReference type="Pfam" id="PF13912">
    <property type="entry name" value="zf-C2H2_6"/>
    <property type="match status" value="2"/>
</dbReference>
<dbReference type="Proteomes" id="UP000036987">
    <property type="component" value="Unassembled WGS sequence"/>
</dbReference>
<dbReference type="PROSITE" id="PS00028">
    <property type="entry name" value="ZINC_FINGER_C2H2_1"/>
    <property type="match status" value="2"/>
</dbReference>
<evidence type="ECO:0000313" key="12">
    <source>
        <dbReference type="EMBL" id="KMZ56620.1"/>
    </source>
</evidence>
<keyword evidence="8" id="KW-0539">Nucleus</keyword>
<feature type="domain" description="C2H2-type" evidence="11">
    <location>
        <begin position="16"/>
        <end position="43"/>
    </location>
</feature>
<evidence type="ECO:0000313" key="13">
    <source>
        <dbReference type="Proteomes" id="UP000036987"/>
    </source>
</evidence>
<name>A0A0K9NKZ5_ZOSMR</name>
<organism evidence="12 13">
    <name type="scientific">Zostera marina</name>
    <name type="common">Eelgrass</name>
    <dbReference type="NCBI Taxonomy" id="29655"/>
    <lineage>
        <taxon>Eukaryota</taxon>
        <taxon>Viridiplantae</taxon>
        <taxon>Streptophyta</taxon>
        <taxon>Embryophyta</taxon>
        <taxon>Tracheophyta</taxon>
        <taxon>Spermatophyta</taxon>
        <taxon>Magnoliopsida</taxon>
        <taxon>Liliopsida</taxon>
        <taxon>Zosteraceae</taxon>
        <taxon>Zostera</taxon>
    </lineage>
</organism>
<evidence type="ECO:0000256" key="1">
    <source>
        <dbReference type="ARBA" id="ARBA00004123"/>
    </source>
</evidence>
<dbReference type="GO" id="GO:0008270">
    <property type="term" value="F:zinc ion binding"/>
    <property type="evidence" value="ECO:0007669"/>
    <property type="project" value="UniProtKB-KW"/>
</dbReference>
<evidence type="ECO:0000256" key="9">
    <source>
        <dbReference type="PROSITE-ProRule" id="PRU00042"/>
    </source>
</evidence>
<evidence type="ECO:0000256" key="3">
    <source>
        <dbReference type="ARBA" id="ARBA00022737"/>
    </source>
</evidence>
<keyword evidence="3" id="KW-0677">Repeat</keyword>
<dbReference type="SMART" id="SM00355">
    <property type="entry name" value="ZnF_C2H2"/>
    <property type="match status" value="2"/>
</dbReference>
<dbReference type="GO" id="GO:0005634">
    <property type="term" value="C:nucleus"/>
    <property type="evidence" value="ECO:0007669"/>
    <property type="project" value="UniProtKB-SubCell"/>
</dbReference>
<keyword evidence="6" id="KW-0805">Transcription regulation</keyword>
<keyword evidence="13" id="KW-1185">Reference proteome</keyword>
<evidence type="ECO:0000259" key="11">
    <source>
        <dbReference type="PROSITE" id="PS50157"/>
    </source>
</evidence>
<keyword evidence="2" id="KW-0479">Metal-binding</keyword>
<feature type="compositionally biased region" description="Gly residues" evidence="10">
    <location>
        <begin position="102"/>
        <end position="111"/>
    </location>
</feature>
<dbReference type="InterPro" id="IPR036236">
    <property type="entry name" value="Znf_C2H2_sf"/>
</dbReference>
<dbReference type="AlphaFoldDB" id="A0A0K9NKZ5"/>
<feature type="domain" description="C2H2-type" evidence="11">
    <location>
        <begin position="62"/>
        <end position="89"/>
    </location>
</feature>
<feature type="region of interest" description="Disordered" evidence="10">
    <location>
        <begin position="88"/>
        <end position="113"/>
    </location>
</feature>
<evidence type="ECO:0000256" key="8">
    <source>
        <dbReference type="ARBA" id="ARBA00023242"/>
    </source>
</evidence>
<gene>
    <name evidence="12" type="ORF">ZOSMA_93G00840</name>
</gene>
<proteinExistence type="predicted"/>
<dbReference type="EMBL" id="LFYR01002156">
    <property type="protein sequence ID" value="KMZ56620.1"/>
    <property type="molecule type" value="Genomic_DNA"/>
</dbReference>
<dbReference type="Gene3D" id="3.30.160.60">
    <property type="entry name" value="Classic Zinc Finger"/>
    <property type="match status" value="1"/>
</dbReference>
<dbReference type="PANTHER" id="PTHR26374">
    <property type="entry name" value="ZINC FINGER PROTEIN ZAT5"/>
    <property type="match status" value="1"/>
</dbReference>
<keyword evidence="4 9" id="KW-0863">Zinc-finger</keyword>
<feature type="compositionally biased region" description="Basic and acidic residues" evidence="10">
    <location>
        <begin position="88"/>
        <end position="100"/>
    </location>
</feature>
<sequence>METLVGKSPITTAHVFECKTCSRQFSSFQALGGHRASHGKPKLLNDYHVSILNPNRKPAKTHTCYVCGHMFSLGQALGGHMRRHRGVSKKDHHEHMEKKNHGGGGGGGGGYHHNRTMSLDLNMAPPVAMENDSEVGLLSFTLGLPQPC</sequence>
<evidence type="ECO:0000256" key="2">
    <source>
        <dbReference type="ARBA" id="ARBA00022723"/>
    </source>
</evidence>
<evidence type="ECO:0000256" key="4">
    <source>
        <dbReference type="ARBA" id="ARBA00022771"/>
    </source>
</evidence>
<dbReference type="STRING" id="29655.A0A0K9NKZ5"/>
<evidence type="ECO:0000256" key="6">
    <source>
        <dbReference type="ARBA" id="ARBA00023015"/>
    </source>
</evidence>
<evidence type="ECO:0000256" key="7">
    <source>
        <dbReference type="ARBA" id="ARBA00023163"/>
    </source>
</evidence>
<dbReference type="OrthoDB" id="767246at2759"/>
<keyword evidence="7" id="KW-0804">Transcription</keyword>
<dbReference type="SUPFAM" id="SSF57667">
    <property type="entry name" value="beta-beta-alpha zinc fingers"/>
    <property type="match status" value="1"/>
</dbReference>
<reference evidence="13" key="1">
    <citation type="journal article" date="2016" name="Nature">
        <title>The genome of the seagrass Zostera marina reveals angiosperm adaptation to the sea.</title>
        <authorList>
            <person name="Olsen J.L."/>
            <person name="Rouze P."/>
            <person name="Verhelst B."/>
            <person name="Lin Y.-C."/>
            <person name="Bayer T."/>
            <person name="Collen J."/>
            <person name="Dattolo E."/>
            <person name="De Paoli E."/>
            <person name="Dittami S."/>
            <person name="Maumus F."/>
            <person name="Michel G."/>
            <person name="Kersting A."/>
            <person name="Lauritano C."/>
            <person name="Lohaus R."/>
            <person name="Toepel M."/>
            <person name="Tonon T."/>
            <person name="Vanneste K."/>
            <person name="Amirebrahimi M."/>
            <person name="Brakel J."/>
            <person name="Bostroem C."/>
            <person name="Chovatia M."/>
            <person name="Grimwood J."/>
            <person name="Jenkins J.W."/>
            <person name="Jueterbock A."/>
            <person name="Mraz A."/>
            <person name="Stam W.T."/>
            <person name="Tice H."/>
            <person name="Bornberg-Bauer E."/>
            <person name="Green P.J."/>
            <person name="Pearson G.A."/>
            <person name="Procaccini G."/>
            <person name="Duarte C.M."/>
            <person name="Schmutz J."/>
            <person name="Reusch T.B.H."/>
            <person name="Van de Peer Y."/>
        </authorList>
    </citation>
    <scope>NUCLEOTIDE SEQUENCE [LARGE SCALE GENOMIC DNA]</scope>
    <source>
        <strain evidence="13">cv. Finnish</strain>
    </source>
</reference>
<comment type="subcellular location">
    <subcellularLocation>
        <location evidence="1">Nucleus</location>
    </subcellularLocation>
</comment>
<keyword evidence="5" id="KW-0862">Zinc</keyword>
<evidence type="ECO:0000256" key="5">
    <source>
        <dbReference type="ARBA" id="ARBA00022833"/>
    </source>
</evidence>
<dbReference type="InterPro" id="IPR013087">
    <property type="entry name" value="Znf_C2H2_type"/>
</dbReference>
<dbReference type="PANTHER" id="PTHR26374:SF466">
    <property type="entry name" value="OS09G0122000 PROTEIN"/>
    <property type="match status" value="1"/>
</dbReference>
<evidence type="ECO:0000256" key="10">
    <source>
        <dbReference type="SAM" id="MobiDB-lite"/>
    </source>
</evidence>
<protein>
    <submittedName>
        <fullName evidence="12">Putative Zinc finger protein</fullName>
    </submittedName>
</protein>
<accession>A0A0K9NKZ5</accession>